<evidence type="ECO:0000256" key="2">
    <source>
        <dbReference type="ARBA" id="ARBA00023295"/>
    </source>
</evidence>
<protein>
    <submittedName>
        <fullName evidence="4">Nucleoside hydrolase</fullName>
    </submittedName>
</protein>
<evidence type="ECO:0000259" key="3">
    <source>
        <dbReference type="Pfam" id="PF01156"/>
    </source>
</evidence>
<dbReference type="EMBL" id="JBHMAH010000031">
    <property type="protein sequence ID" value="MFB9861570.1"/>
    <property type="molecule type" value="Genomic_DNA"/>
</dbReference>
<accession>A0ABV5Z630</accession>
<dbReference type="Proteomes" id="UP001589740">
    <property type="component" value="Unassembled WGS sequence"/>
</dbReference>
<proteinExistence type="predicted"/>
<evidence type="ECO:0000313" key="5">
    <source>
        <dbReference type="Proteomes" id="UP001589740"/>
    </source>
</evidence>
<comment type="caution">
    <text evidence="4">The sequence shown here is derived from an EMBL/GenBank/DDBJ whole genome shotgun (WGS) entry which is preliminary data.</text>
</comment>
<dbReference type="Pfam" id="PF01156">
    <property type="entry name" value="IU_nuc_hydro"/>
    <property type="match status" value="1"/>
</dbReference>
<dbReference type="InterPro" id="IPR001910">
    <property type="entry name" value="Inosine/uridine_hydrolase_dom"/>
</dbReference>
<dbReference type="PANTHER" id="PTHR12304:SF4">
    <property type="entry name" value="URIDINE NUCLEOSIDASE"/>
    <property type="match status" value="1"/>
</dbReference>
<dbReference type="InterPro" id="IPR023186">
    <property type="entry name" value="IUNH"/>
</dbReference>
<feature type="domain" description="Inosine/uridine-preferring nucleoside hydrolase" evidence="3">
    <location>
        <begin position="4"/>
        <end position="300"/>
    </location>
</feature>
<dbReference type="GO" id="GO:0016787">
    <property type="term" value="F:hydrolase activity"/>
    <property type="evidence" value="ECO:0007669"/>
    <property type="project" value="UniProtKB-KW"/>
</dbReference>
<dbReference type="SUPFAM" id="SSF53590">
    <property type="entry name" value="Nucleoside hydrolase"/>
    <property type="match status" value="1"/>
</dbReference>
<organism evidence="4 5">
    <name type="scientific">Salinicoccus siamensis</name>
    <dbReference type="NCBI Taxonomy" id="381830"/>
    <lineage>
        <taxon>Bacteria</taxon>
        <taxon>Bacillati</taxon>
        <taxon>Bacillota</taxon>
        <taxon>Bacilli</taxon>
        <taxon>Bacillales</taxon>
        <taxon>Staphylococcaceae</taxon>
        <taxon>Salinicoccus</taxon>
    </lineage>
</organism>
<evidence type="ECO:0000256" key="1">
    <source>
        <dbReference type="ARBA" id="ARBA00022801"/>
    </source>
</evidence>
<reference evidence="4 5" key="1">
    <citation type="submission" date="2024-09" db="EMBL/GenBank/DDBJ databases">
        <authorList>
            <person name="Sun Q."/>
            <person name="Mori K."/>
        </authorList>
    </citation>
    <scope>NUCLEOTIDE SEQUENCE [LARGE SCALE GENOMIC DNA]</scope>
    <source>
        <strain evidence="4 5">JCM 12822</strain>
    </source>
</reference>
<keyword evidence="5" id="KW-1185">Reference proteome</keyword>
<dbReference type="InterPro" id="IPR036452">
    <property type="entry name" value="Ribo_hydro-like"/>
</dbReference>
<keyword evidence="1 4" id="KW-0378">Hydrolase</keyword>
<gene>
    <name evidence="4" type="ORF">ACFFLE_10875</name>
</gene>
<dbReference type="Gene3D" id="3.90.245.10">
    <property type="entry name" value="Ribonucleoside hydrolase-like"/>
    <property type="match status" value="1"/>
</dbReference>
<keyword evidence="2" id="KW-0326">Glycosidase</keyword>
<evidence type="ECO:0000313" key="4">
    <source>
        <dbReference type="EMBL" id="MFB9861570.1"/>
    </source>
</evidence>
<name>A0ABV5Z630_9STAP</name>
<dbReference type="PANTHER" id="PTHR12304">
    <property type="entry name" value="INOSINE-URIDINE PREFERRING NUCLEOSIDE HYDROLASE"/>
    <property type="match status" value="1"/>
</dbReference>
<dbReference type="RefSeq" id="WP_380572085.1">
    <property type="nucleotide sequence ID" value="NZ_JBHMAH010000031.1"/>
</dbReference>
<sequence>MKKVIMDVDTGVDDALAIMYGLESGALEFLGLTTVDGNVPLEMVNRNTLKVLSILGRDDIPVFPGAAGPLMKPSRHVHHIHGADGLGGALADYPYENMCETQFAPDFIVEAARRHPGEVTLIAVGPLTNVALAFKQEPLLGELLKEIVIMGGIVSKAGRGNSGPNSEFNIFTDAEAARIVFHGGADITLVGLDVTKQAVLTARDIETLKGSKYYDFIKQSTEIYRTFSMDKLGLDGCALHDPLAVGFALNREFLQTEHHYVDVDTVSLLNYGQTVCDFGDLWGEAPNVNVSLEVDGQAFVEHFLAVMKNAEGKV</sequence>